<keyword evidence="7" id="KW-0663">Pyridoxal phosphate</keyword>
<evidence type="ECO:0000256" key="7">
    <source>
        <dbReference type="ARBA" id="ARBA00022898"/>
    </source>
</evidence>
<comment type="subunit">
    <text evidence="4">Homodimer.</text>
</comment>
<dbReference type="AlphaFoldDB" id="A0A0A2GW11"/>
<comment type="function">
    <text evidence="1">Responsible for the formation of the pyrimidine heterocycle in the thiamine biosynthesis pathway. Catalyzes the formation of hydroxymethylpyrimidine phosphate (HMP-P) from histidine and pyridoxal phosphate (PLP). The protein uses PLP and the active site histidine to form HMP-P, generating an inactive enzyme. The enzyme can only undergo a single turnover, which suggests it is a suicide enzyme.</text>
</comment>
<dbReference type="OrthoDB" id="9815602at2"/>
<keyword evidence="5" id="KW-0808">Transferase</keyword>
<comment type="caution">
    <text evidence="13">The sequence shown here is derived from an EMBL/GenBank/DDBJ whole genome shotgun (WGS) entry which is preliminary data.</text>
</comment>
<dbReference type="Pfam" id="PF09084">
    <property type="entry name" value="NMT1"/>
    <property type="match status" value="1"/>
</dbReference>
<evidence type="ECO:0000259" key="12">
    <source>
        <dbReference type="Pfam" id="PF09084"/>
    </source>
</evidence>
<dbReference type="InterPro" id="IPR015168">
    <property type="entry name" value="SsuA/THI5"/>
</dbReference>
<dbReference type="PANTHER" id="PTHR31528:SF1">
    <property type="entry name" value="4-AMINO-5-HYDROXYMETHYL-2-METHYLPYRIMIDINE PHOSPHATE SYNTHASE THI11-RELATED"/>
    <property type="match status" value="1"/>
</dbReference>
<evidence type="ECO:0000256" key="8">
    <source>
        <dbReference type="ARBA" id="ARBA00022977"/>
    </source>
</evidence>
<evidence type="ECO:0000256" key="9">
    <source>
        <dbReference type="ARBA" id="ARBA00023004"/>
    </source>
</evidence>
<evidence type="ECO:0000313" key="13">
    <source>
        <dbReference type="EMBL" id="KGO06511.1"/>
    </source>
</evidence>
<gene>
    <name evidence="13" type="ORF">NV36_06450</name>
</gene>
<evidence type="ECO:0000256" key="3">
    <source>
        <dbReference type="ARBA" id="ARBA00009406"/>
    </source>
</evidence>
<dbReference type="InterPro" id="IPR027939">
    <property type="entry name" value="NMT1/THI5"/>
</dbReference>
<evidence type="ECO:0000256" key="10">
    <source>
        <dbReference type="ARBA" id="ARBA00033171"/>
    </source>
</evidence>
<dbReference type="RefSeq" id="WP_035325583.1">
    <property type="nucleotide sequence ID" value="NZ_CP015125.1"/>
</dbReference>
<keyword evidence="8" id="KW-0784">Thiamine biosynthesis</keyword>
<keyword evidence="14" id="KW-1185">Reference proteome</keyword>
<evidence type="ECO:0000256" key="5">
    <source>
        <dbReference type="ARBA" id="ARBA00022679"/>
    </source>
</evidence>
<keyword evidence="9" id="KW-0408">Iron</keyword>
<comment type="catalytic activity">
    <reaction evidence="11">
        <text>N(6)-(pyridoxal phosphate)-L-lysyl-[4-amino-5-hydroxymethyl-2-methylpyrimidine phosphate synthase] + L-histidyl-[4-amino-5-hydroxymethyl-2-methylpyrimidine phosphate synthase] + 2 Fe(3+) + 4 H2O = L-lysyl-[4-amino-5-hydroxymethyl-2-methylpyrimidine phosphate synthase] + (2S)-2-amino-5-hydroxy-4-oxopentanoyl-[4-amino-5-hydroxymethyl-2-methylpyrimidine phosphate synthase] + 4-amino-2-methyl-5-(phosphooxymethyl)pyrimidine + 3-oxopropanoate + 2 Fe(2+) + 2 H(+)</text>
        <dbReference type="Rhea" id="RHEA:65756"/>
        <dbReference type="Rhea" id="RHEA-COMP:16892"/>
        <dbReference type="Rhea" id="RHEA-COMP:16893"/>
        <dbReference type="Rhea" id="RHEA-COMP:16894"/>
        <dbReference type="Rhea" id="RHEA-COMP:16895"/>
        <dbReference type="ChEBI" id="CHEBI:15377"/>
        <dbReference type="ChEBI" id="CHEBI:15378"/>
        <dbReference type="ChEBI" id="CHEBI:29033"/>
        <dbReference type="ChEBI" id="CHEBI:29034"/>
        <dbReference type="ChEBI" id="CHEBI:29969"/>
        <dbReference type="ChEBI" id="CHEBI:29979"/>
        <dbReference type="ChEBI" id="CHEBI:33190"/>
        <dbReference type="ChEBI" id="CHEBI:58354"/>
        <dbReference type="ChEBI" id="CHEBI:143915"/>
        <dbReference type="ChEBI" id="CHEBI:157692"/>
    </reaction>
    <physiologicalReaction direction="left-to-right" evidence="11">
        <dbReference type="Rhea" id="RHEA:65757"/>
    </physiologicalReaction>
</comment>
<dbReference type="PANTHER" id="PTHR31528">
    <property type="entry name" value="4-AMINO-5-HYDROXYMETHYL-2-METHYLPYRIMIDINE PHOSPHATE SYNTHASE THI11-RELATED"/>
    <property type="match status" value="1"/>
</dbReference>
<dbReference type="GO" id="GO:0016740">
    <property type="term" value="F:transferase activity"/>
    <property type="evidence" value="ECO:0007669"/>
    <property type="project" value="UniProtKB-KW"/>
</dbReference>
<dbReference type="GO" id="GO:0009228">
    <property type="term" value="P:thiamine biosynthetic process"/>
    <property type="evidence" value="ECO:0007669"/>
    <property type="project" value="UniProtKB-KW"/>
</dbReference>
<evidence type="ECO:0000313" key="14">
    <source>
        <dbReference type="Proteomes" id="UP000030140"/>
    </source>
</evidence>
<dbReference type="SUPFAM" id="SSF53850">
    <property type="entry name" value="Periplasmic binding protein-like II"/>
    <property type="match status" value="1"/>
</dbReference>
<dbReference type="Proteomes" id="UP000030140">
    <property type="component" value="Unassembled WGS sequence"/>
</dbReference>
<protein>
    <recommendedName>
        <fullName evidence="10">Thiamine pyrimidine synthase</fullName>
    </recommendedName>
</protein>
<keyword evidence="6" id="KW-0479">Metal-binding</keyword>
<dbReference type="KEGG" id="ddo:I597_0152"/>
<comment type="pathway">
    <text evidence="2">Cofactor biosynthesis; thiamine diphosphate biosynthesis.</text>
</comment>
<organism evidence="13 14">
    <name type="scientific">Dokdonia donghaensis DSW-1</name>
    <dbReference type="NCBI Taxonomy" id="1300343"/>
    <lineage>
        <taxon>Bacteria</taxon>
        <taxon>Pseudomonadati</taxon>
        <taxon>Bacteroidota</taxon>
        <taxon>Flavobacteriia</taxon>
        <taxon>Flavobacteriales</taxon>
        <taxon>Flavobacteriaceae</taxon>
        <taxon>Dokdonia</taxon>
    </lineage>
</organism>
<dbReference type="GO" id="GO:0046872">
    <property type="term" value="F:metal ion binding"/>
    <property type="evidence" value="ECO:0007669"/>
    <property type="project" value="UniProtKB-KW"/>
</dbReference>
<evidence type="ECO:0000256" key="4">
    <source>
        <dbReference type="ARBA" id="ARBA00011738"/>
    </source>
</evidence>
<name>A0A0A2GW11_9FLAO</name>
<dbReference type="PATRIC" id="fig|1300343.5.peg.150"/>
<evidence type="ECO:0000256" key="1">
    <source>
        <dbReference type="ARBA" id="ARBA00003469"/>
    </source>
</evidence>
<reference evidence="13 14" key="1">
    <citation type="submission" date="2014-10" db="EMBL/GenBank/DDBJ databases">
        <title>Draft genome sequence of the proteorhodopsin-containing marine bacterium Dokdonia donghaensis.</title>
        <authorList>
            <person name="Gomez-Consarnau L."/>
            <person name="Gonzalez J.M."/>
            <person name="Riedel T."/>
            <person name="Jaenicke S."/>
            <person name="Wagner-Doebler I."/>
            <person name="Fuhrman J.A."/>
        </authorList>
    </citation>
    <scope>NUCLEOTIDE SEQUENCE [LARGE SCALE GENOMIC DNA]</scope>
    <source>
        <strain evidence="13 14">DSW-1</strain>
    </source>
</reference>
<dbReference type="EMBL" id="JSAQ01000001">
    <property type="protein sequence ID" value="KGO06511.1"/>
    <property type="molecule type" value="Genomic_DNA"/>
</dbReference>
<accession>A0A0A2GW11</accession>
<feature type="domain" description="SsuA/THI5-like" evidence="12">
    <location>
        <begin position="15"/>
        <end position="233"/>
    </location>
</feature>
<evidence type="ECO:0000256" key="11">
    <source>
        <dbReference type="ARBA" id="ARBA00048179"/>
    </source>
</evidence>
<evidence type="ECO:0000256" key="6">
    <source>
        <dbReference type="ARBA" id="ARBA00022723"/>
    </source>
</evidence>
<dbReference type="Gene3D" id="3.40.190.10">
    <property type="entry name" value="Periplasmic binding protein-like II"/>
    <property type="match status" value="2"/>
</dbReference>
<sequence length="303" mass="33880">MKSNHIKIALDWTPNINHIGFFVAQAQGFYKEEGLEVAIENPAADNYELTPAKKVELGLVDMALCPTESLLSYRTKASPFPLKAVAAILQEDVSAIVVKRDSGIASPSSLDHKTYASYKARYEDEIVKQMIRNDGGEGVLQLEYPDKLGIWDALIAGAYDATWVFLNWEGVQVQEMGDDFTYFKMADYKVPYSYSPVIVADENKIAARKEAYQAFLKATARGYLYCKEQPEEAVAILASLVPEKDKEIDLKKALQMSLKAFGTGDSWGKMDQGVISTFLKWLYDKGLETKPIDVNTIFTNELL</sequence>
<comment type="similarity">
    <text evidence="3">Belongs to the NMT1/THI5 family.</text>
</comment>
<proteinExistence type="inferred from homology"/>
<evidence type="ECO:0000256" key="2">
    <source>
        <dbReference type="ARBA" id="ARBA00004948"/>
    </source>
</evidence>